<dbReference type="AlphaFoldDB" id="A0AA37VVZ3"/>
<dbReference type="Proteomes" id="UP001161257">
    <property type="component" value="Unassembled WGS sequence"/>
</dbReference>
<proteinExistence type="predicted"/>
<name>A0AA37VVZ3_PSEPU</name>
<evidence type="ECO:0000313" key="2">
    <source>
        <dbReference type="EMBL" id="GLO35539.1"/>
    </source>
</evidence>
<dbReference type="RefSeq" id="WP_284353518.1">
    <property type="nucleotide sequence ID" value="NZ_BSKF01000002.1"/>
</dbReference>
<gene>
    <name evidence="2" type="ORF">PPUN14671_23720</name>
</gene>
<dbReference type="Gene3D" id="3.10.450.50">
    <property type="match status" value="1"/>
</dbReference>
<dbReference type="InterPro" id="IPR032710">
    <property type="entry name" value="NTF2-like_dom_sf"/>
</dbReference>
<dbReference type="CDD" id="cd00531">
    <property type="entry name" value="NTF2_like"/>
    <property type="match status" value="1"/>
</dbReference>
<dbReference type="InterPro" id="IPR037401">
    <property type="entry name" value="SnoaL-like"/>
</dbReference>
<dbReference type="EMBL" id="BSKJ01000004">
    <property type="protein sequence ID" value="GLO35539.1"/>
    <property type="molecule type" value="Genomic_DNA"/>
</dbReference>
<protein>
    <recommendedName>
        <fullName evidence="1">SnoaL-like domain-containing protein</fullName>
    </recommendedName>
</protein>
<evidence type="ECO:0000313" key="3">
    <source>
        <dbReference type="Proteomes" id="UP001161257"/>
    </source>
</evidence>
<sequence length="167" mass="18975">MSQQNFTLEQRLQRLEDREKIKELKFKYAFHLDNGYSPEHIADLFAEDGEWIIKGVGGDVKGRAAIRGHCSNLSRQISWSQHDIFSPRIEISEQGDRAIAHFNLVCLLTMSTENAPQGEAFLLAGNYTDHLIKVGGDWLFQSMTGTIEQSSPWSAGWVEASFKKESW</sequence>
<accession>A0AA37VVZ3</accession>
<evidence type="ECO:0000259" key="1">
    <source>
        <dbReference type="Pfam" id="PF13577"/>
    </source>
</evidence>
<feature type="domain" description="SnoaL-like" evidence="1">
    <location>
        <begin position="13"/>
        <end position="144"/>
    </location>
</feature>
<organism evidence="2 3">
    <name type="scientific">Pseudomonas putida</name>
    <name type="common">Arthrobacter siderocapsulatus</name>
    <dbReference type="NCBI Taxonomy" id="303"/>
    <lineage>
        <taxon>Bacteria</taxon>
        <taxon>Pseudomonadati</taxon>
        <taxon>Pseudomonadota</taxon>
        <taxon>Gammaproteobacteria</taxon>
        <taxon>Pseudomonadales</taxon>
        <taxon>Pseudomonadaceae</taxon>
        <taxon>Pseudomonas</taxon>
    </lineage>
</organism>
<comment type="caution">
    <text evidence="2">The sequence shown here is derived from an EMBL/GenBank/DDBJ whole genome shotgun (WGS) entry which is preliminary data.</text>
</comment>
<reference evidence="2" key="1">
    <citation type="submission" date="2023-01" db="EMBL/GenBank/DDBJ databases">
        <title>Whole-genome sequence of Pseudomonas putida NBRC 14671.</title>
        <authorList>
            <person name="Morohoshi T."/>
            <person name="Someya N."/>
        </authorList>
    </citation>
    <scope>NUCLEOTIDE SEQUENCE</scope>
    <source>
        <strain evidence="2">NBRC 14671</strain>
    </source>
</reference>
<dbReference type="SUPFAM" id="SSF54427">
    <property type="entry name" value="NTF2-like"/>
    <property type="match status" value="1"/>
</dbReference>
<dbReference type="Pfam" id="PF13577">
    <property type="entry name" value="SnoaL_4"/>
    <property type="match status" value="1"/>
</dbReference>